<organism evidence="2 3">
    <name type="scientific">Sulfurivirga caldicuralii</name>
    <dbReference type="NCBI Taxonomy" id="364032"/>
    <lineage>
        <taxon>Bacteria</taxon>
        <taxon>Pseudomonadati</taxon>
        <taxon>Pseudomonadota</taxon>
        <taxon>Gammaproteobacteria</taxon>
        <taxon>Thiotrichales</taxon>
        <taxon>Piscirickettsiaceae</taxon>
        <taxon>Sulfurivirga</taxon>
    </lineage>
</organism>
<dbReference type="RefSeq" id="WP_074200889.1">
    <property type="nucleotide sequence ID" value="NZ_FSRE01000001.1"/>
</dbReference>
<dbReference type="OrthoDB" id="8778507at2"/>
<dbReference type="Proteomes" id="UP000198461">
    <property type="component" value="Unassembled WGS sequence"/>
</dbReference>
<keyword evidence="3" id="KW-1185">Reference proteome</keyword>
<accession>A0A1N6E5G1</accession>
<feature type="signal peptide" evidence="1">
    <location>
        <begin position="1"/>
        <end position="25"/>
    </location>
</feature>
<feature type="chain" id="PRO_5013111170" description="Flagellar assembly protein T, C-terminal domain" evidence="1">
    <location>
        <begin position="26"/>
        <end position="421"/>
    </location>
</feature>
<keyword evidence="1" id="KW-0732">Signal</keyword>
<proteinExistence type="predicted"/>
<dbReference type="AlphaFoldDB" id="A0A1N6E5G1"/>
<evidence type="ECO:0000313" key="3">
    <source>
        <dbReference type="Proteomes" id="UP000198461"/>
    </source>
</evidence>
<evidence type="ECO:0000256" key="1">
    <source>
        <dbReference type="SAM" id="SignalP"/>
    </source>
</evidence>
<reference evidence="3" key="1">
    <citation type="submission" date="2016-11" db="EMBL/GenBank/DDBJ databases">
        <authorList>
            <person name="Varghese N."/>
            <person name="Submissions S."/>
        </authorList>
    </citation>
    <scope>NUCLEOTIDE SEQUENCE [LARGE SCALE GENOMIC DNA]</scope>
    <source>
        <strain evidence="3">DSM 17737</strain>
    </source>
</reference>
<protein>
    <recommendedName>
        <fullName evidence="4">Flagellar assembly protein T, C-terminal domain</fullName>
    </recommendedName>
</protein>
<sequence length="421" mass="46328">MMVRAVLFRPVLFLLLCVAQAVAVAAPACEQADDQGCVISRGMASYQGKDTAWARQMALRQALENAALHCNAEVSSLQQAENFQLTHSQVSVRTRAVVRGFNILEEDADPETHLYTVRVKACLAPAKSACSNPMAADYMPRVVIVTPALIDPYQARDLRELLPGWVSGLEAAFRQQGYRNVTTDDIDAGLFPGAQVRPNLDPAVLERLQEDTGAQFALLTVFRDLSTQYQPDNPYIPDAVEQVGHKIARSYTYDESPNTRIVSVDWYLVDVNHGRIVRQGHIDCVAKGAVRVSRDLVFGSGAFAATPTGRALMDALQAELRQALDPLKCAVLASRILEVRNENGKKQVIFFATPESGLRKGDQLTVYHRQGAEVRMGGRNLGADEVPAGFVRVVRVLDRFAIAEVIAEKEPLSVGDWLRSW</sequence>
<dbReference type="Gene3D" id="3.30.1660.40">
    <property type="entry name" value="FlgT, N-terminal domain"/>
    <property type="match status" value="1"/>
</dbReference>
<dbReference type="STRING" id="364032.SAMN05443662_0604"/>
<gene>
    <name evidence="2" type="ORF">SAMN05443662_0604</name>
</gene>
<name>A0A1N6E5G1_9GAMM</name>
<dbReference type="Gene3D" id="3.40.50.10610">
    <property type="entry name" value="ABC-type transport auxiliary lipoprotein component"/>
    <property type="match status" value="1"/>
</dbReference>
<dbReference type="EMBL" id="FSRE01000001">
    <property type="protein sequence ID" value="SIN78236.1"/>
    <property type="molecule type" value="Genomic_DNA"/>
</dbReference>
<evidence type="ECO:0000313" key="2">
    <source>
        <dbReference type="EMBL" id="SIN78236.1"/>
    </source>
</evidence>
<evidence type="ECO:0008006" key="4">
    <source>
        <dbReference type="Google" id="ProtNLM"/>
    </source>
</evidence>
<dbReference type="InterPro" id="IPR038180">
    <property type="entry name" value="FlgT_N_sf"/>
</dbReference>